<evidence type="ECO:0000313" key="1">
    <source>
        <dbReference type="EMBL" id="MCP1374181.1"/>
    </source>
</evidence>
<accession>A0ABT1F9X8</accession>
<sequence>MSNDQDDPLCLVFIPALVTLLYKAEQTKGVPLTESEVIAIRDHANCVALPRSMAAVGEKARGYPDIVAEHCWDEWQSARQQLCGQAS</sequence>
<dbReference type="Proteomes" id="UP001204615">
    <property type="component" value="Unassembled WGS sequence"/>
</dbReference>
<organism evidence="1 2">
    <name type="scientific">Dyella lutea</name>
    <dbReference type="NCBI Taxonomy" id="2950441"/>
    <lineage>
        <taxon>Bacteria</taxon>
        <taxon>Pseudomonadati</taxon>
        <taxon>Pseudomonadota</taxon>
        <taxon>Gammaproteobacteria</taxon>
        <taxon>Lysobacterales</taxon>
        <taxon>Rhodanobacteraceae</taxon>
        <taxon>Dyella</taxon>
    </lineage>
</organism>
<proteinExistence type="predicted"/>
<evidence type="ECO:0000313" key="2">
    <source>
        <dbReference type="Proteomes" id="UP001204615"/>
    </source>
</evidence>
<name>A0ABT1F9X8_9GAMM</name>
<dbReference type="EMBL" id="JAMZEK010000002">
    <property type="protein sequence ID" value="MCP1374181.1"/>
    <property type="molecule type" value="Genomic_DNA"/>
</dbReference>
<keyword evidence="2" id="KW-1185">Reference proteome</keyword>
<protein>
    <submittedName>
        <fullName evidence="1">Uncharacterized protein</fullName>
    </submittedName>
</protein>
<comment type="caution">
    <text evidence="1">The sequence shown here is derived from an EMBL/GenBank/DDBJ whole genome shotgun (WGS) entry which is preliminary data.</text>
</comment>
<dbReference type="RefSeq" id="WP_253566004.1">
    <property type="nucleotide sequence ID" value="NZ_JAMZEK010000002.1"/>
</dbReference>
<gene>
    <name evidence="1" type="ORF">NC595_08910</name>
</gene>
<reference evidence="1 2" key="1">
    <citation type="submission" date="2022-06" db="EMBL/GenBank/DDBJ databases">
        <title>Dyella sp. Sa strain:Sa Genome sequencing.</title>
        <authorList>
            <person name="Park S."/>
        </authorList>
    </citation>
    <scope>NUCLEOTIDE SEQUENCE [LARGE SCALE GENOMIC DNA]</scope>
    <source>
        <strain evidence="1 2">Sa</strain>
    </source>
</reference>